<evidence type="ECO:0000256" key="1">
    <source>
        <dbReference type="SAM" id="Phobius"/>
    </source>
</evidence>
<evidence type="ECO:0000313" key="2">
    <source>
        <dbReference type="EMBL" id="AKK71506.1"/>
    </source>
</evidence>
<dbReference type="Proteomes" id="UP000035213">
    <property type="component" value="Chromosome"/>
</dbReference>
<dbReference type="EMBL" id="CP009928">
    <property type="protein sequence ID" value="AKK71506.1"/>
    <property type="molecule type" value="Genomic_DNA"/>
</dbReference>
<keyword evidence="1" id="KW-0472">Membrane</keyword>
<name>A0A0G3LX69_CHRGL</name>
<proteinExistence type="predicted"/>
<gene>
    <name evidence="2" type="ORF">OK18_01605</name>
</gene>
<protein>
    <submittedName>
        <fullName evidence="2">Uncharacterized protein</fullName>
    </submittedName>
</protein>
<sequence length="76" mass="8818">MYFLKTITNIMISYLNIVFPNRIKCNFIVKFNIIIISIFIILNIPKIEVNVRFCIDDKIPKTVSGLFNFSASSDIQ</sequence>
<accession>A0A0G3LX69</accession>
<reference evidence="2 3" key="1">
    <citation type="submission" date="2014-11" db="EMBL/GenBank/DDBJ databases">
        <authorList>
            <person name="Park G.-S."/>
            <person name="Hong S.-J."/>
            <person name="Jung B.K."/>
            <person name="Khan A.R."/>
            <person name="Kwak Y."/>
            <person name="Shin J.-H."/>
        </authorList>
    </citation>
    <scope>NUCLEOTIDE SEQUENCE [LARGE SCALE GENOMIC DNA]</scope>
    <source>
        <strain evidence="2 3">DSM 27622</strain>
    </source>
</reference>
<dbReference type="KEGG" id="cgn:OK18_01605"/>
<keyword evidence="1" id="KW-0812">Transmembrane</keyword>
<keyword evidence="1" id="KW-1133">Transmembrane helix</keyword>
<feature type="transmembrane region" description="Helical" evidence="1">
    <location>
        <begin position="27"/>
        <end position="44"/>
    </location>
</feature>
<dbReference type="AlphaFoldDB" id="A0A0G3LX69"/>
<evidence type="ECO:0000313" key="3">
    <source>
        <dbReference type="Proteomes" id="UP000035213"/>
    </source>
</evidence>
<organism evidence="2 3">
    <name type="scientific">Chryseobacterium gallinarum</name>
    <dbReference type="NCBI Taxonomy" id="1324352"/>
    <lineage>
        <taxon>Bacteria</taxon>
        <taxon>Pseudomonadati</taxon>
        <taxon>Bacteroidota</taxon>
        <taxon>Flavobacteriia</taxon>
        <taxon>Flavobacteriales</taxon>
        <taxon>Weeksellaceae</taxon>
        <taxon>Chryseobacterium group</taxon>
        <taxon>Chryseobacterium</taxon>
    </lineage>
</organism>